<feature type="compositionally biased region" description="Polar residues" evidence="2">
    <location>
        <begin position="1168"/>
        <end position="1186"/>
    </location>
</feature>
<dbReference type="InterPro" id="IPR040108">
    <property type="entry name" value="Laa1/Sip1/HEATR5"/>
</dbReference>
<dbReference type="Pfam" id="PF20210">
    <property type="entry name" value="Laa1_Sip1_HTR5"/>
    <property type="match status" value="1"/>
</dbReference>
<dbReference type="InterPro" id="IPR016024">
    <property type="entry name" value="ARM-type_fold"/>
</dbReference>
<organism evidence="3 4">
    <name type="scientific">Fasciola gigantica</name>
    <name type="common">Giant liver fluke</name>
    <dbReference type="NCBI Taxonomy" id="46835"/>
    <lineage>
        <taxon>Eukaryota</taxon>
        <taxon>Metazoa</taxon>
        <taxon>Spiralia</taxon>
        <taxon>Lophotrochozoa</taxon>
        <taxon>Platyhelminthes</taxon>
        <taxon>Trematoda</taxon>
        <taxon>Digenea</taxon>
        <taxon>Plagiorchiida</taxon>
        <taxon>Echinostomata</taxon>
        <taxon>Echinostomatoidea</taxon>
        <taxon>Fasciolidae</taxon>
        <taxon>Fasciola</taxon>
    </lineage>
</organism>
<dbReference type="InterPro" id="IPR046837">
    <property type="entry name" value="Laa1/Sip1/HEATR5-like_HEAT"/>
</dbReference>
<dbReference type="GO" id="GO:0030139">
    <property type="term" value="C:endocytic vesicle"/>
    <property type="evidence" value="ECO:0007669"/>
    <property type="project" value="TreeGrafter"/>
</dbReference>
<feature type="compositionally biased region" description="Polar residues" evidence="2">
    <location>
        <begin position="1141"/>
        <end position="1159"/>
    </location>
</feature>
<dbReference type="GO" id="GO:0042147">
    <property type="term" value="P:retrograde transport, endosome to Golgi"/>
    <property type="evidence" value="ECO:0007669"/>
    <property type="project" value="TreeGrafter"/>
</dbReference>
<gene>
    <name evidence="3" type="ORF">FGIG_01070</name>
</gene>
<dbReference type="InterPro" id="IPR011989">
    <property type="entry name" value="ARM-like"/>
</dbReference>
<evidence type="ECO:0000313" key="3">
    <source>
        <dbReference type="EMBL" id="TPP55815.1"/>
    </source>
</evidence>
<keyword evidence="4" id="KW-1185">Reference proteome</keyword>
<feature type="compositionally biased region" description="Polar residues" evidence="2">
    <location>
        <begin position="244"/>
        <end position="275"/>
    </location>
</feature>
<feature type="compositionally biased region" description="Acidic residues" evidence="2">
    <location>
        <begin position="1194"/>
        <end position="1205"/>
    </location>
</feature>
<sequence length="2492" mass="272192">MNALAEHHAVIHGSDLEATVSLCLRCMDCSNYTVRFEAARLLGHTLARTQNSMRTSGSSTVLSTAVNTGTSTTGSTLSRSKTVTLQDAMNLLASGFLKGPGGFLKGTTAGDMIKGTNSVNREVRTGVTYAYVEFFTILGPECFEANLASIIAHCTNLLANTRATPTHAEAIYARNCVGFILGTLYRRLLSEPVQLVAARELVGLLRQRMQFMQSLDESNGPATIGLQSDANGLGDSTLEGQDCMTESTQGEDMSESFSSGSFADQTSSSRGTTDADSGLGRRGFGRTGSRAQRQKQQQQHVIISIMDQLTQLLHWLDSLSGQLLEPPIQLPDLLCSALGHSSAPVRLAAASCLRQLTLVLPSQRTVLLDRCISSLQQAERTNADTILGYSSAIAGILAGASVSTLGIPANRLRQVFTLSDELLRAANQNSRLTLPRTQAGWTLLAACMTLGPDLVKPHLPKMLLFWRNAFPRSARELEAEKQRGDAFTWQIMLESRAGALCSMQSFLECCSSVLTTEEAIRRLLAPIECALSMLTHMLDIVRIYGNHLKAAASLIRHRLYRILLLLPPTAYTSSYSTLLRELVAEFTLTDNAANTTTSLLRWMCRTEDSVTLGCWVHDTDHKLLEEQLQPNGGNTPGALEHDPAYLFLRDGLIWATNPVTGLWDMPDSDLDSTTTLCHSPSLTSAVCDGSSLLKSPLYVSGGSYCSITGAAASSMATCAVNLYGPLPVSVAVIDSAVELFARIFPCVPVRHRTQMIEHFAECIRLTKSTRQEAVQINVFTALLGAMRRLAENKAAFGDDAELRKSTANLILTALTSPSVLLRCSAGECLGRLAQVVAEPNFLTELAQQIFDRLRTVRIPVARSGHCLAVGCLHRYVGGLASGQHLNTSVGVLLAIAQDSSVPEVQVWALHALALVADSGGPMFREYVEPSLNLVLQLLLRSPTTVNEIQRSLGRLLAALITTLGPELQSTGPQIVSARHSCLLCCRIMQDSSDVLLQAEAVNCLQRLHMFAAPHAHLVGLLPELQVYLSSPHLLLRRAAVSYMRQISQKEADKLYVSAVREIASPTPTGPKNLTTNSTPPRVPLELQLFNRLDVETDLQTRRDIEEILLNMLHSSAHSRFSLWLCTLKEVLQATTVDKTTRNTLGKPSVRENATSTDSRPNVKDSRDQSSPSGHVNALNSTASPVATVSGGPAEEADEADEEDADVDIKLGAKNAVASRDARIGSKMTSRWSTRVFAVACVRILISACARAAQMAATAPHSTLISLPRTTVASRSITCQEGDLVNPDEDVAIPPNTPQALLSDPNSTAHFDLALARRLRQSANVTNGPSDWLILHLTDLIRMAFMSATSDCEPLRMAGLRLMREVIQHFASVPDPDCTGHIILEQYQAQVSAALRPAFSFNSLVEPGSGTPKSTSSTQPSPELTAVACQVCSMWIGSGVARDTNDLQRVHELLRRAFDKLQLAHLRPCLESIPRNSSVAVRELLQSNTISQLYCEDAVTMEQLAVLRSWADVYIVTMRYRHLSGRIQSRLNQDQSVGVSAIALEGQSDTDEDDESDAKEVEEDDIGDELFRDEKQRLNDDYLVTMTLEDNDEHLKPADRTTRRHYRHTYRMLLSLVRPVISSLAQAWIGVLQDFALLTLPDELASQRPVNGGTFYGQDANIDRVRVYYTQHWSAVTHALSLWLQNELFVQAAQTQPIETLSCGKYFHLLMGLCIEALSSASEKQSVRVINTCLRALWCLLSRPVPRSLLMRVVPEMPVELLSVLYRLMLTRDTIQTHLLCLQNVSQVLIAAEERLVKQREIWLSKDSTSEQPRPLLTPDAHGATNGINMVSSVMLQTTSLVDAEMYELAEGGSLANFPDTQEVDGTAFEHPTKNIIPSIGLQPGRSIVFAALEIVMCVVARYRPSLFAQLRASEATKNGLSTTDLKNKVPEARCSDSPDAPFVLATAVRCCTFVPDLCAPSLLLSTLDLIPESRAGDPGTPSKSTRLVGKDNLLPVFLDLVVQLAQISLIQPSDANLSTGVGQPSPADRVNRPDPTDLPELQSFMSSGSWSNEDDNEISSTTAHSSTGPTDTRRRHQAHERRQHRLIRWTWQQVELAGALSSLVQKLAQHHYPALASSTCMIRDGEKLDEVSGKTCFGQVQPDSSSCNAVNGKQSAHGTNLSTRTNAAISSTTYNPPVDKRAQAAAQWYELVSIALWKLLRHEHSNSGEQSHTISSCCFSSVSLVSRMIADCPARVLQYEPLRSELCSRVCQLWSQAGQRNAATVTASGGTSSGAATAWIGLTDRYVCMVAISSLINHRNPVVSAFFVRTLTPQIFRWLYDLSCAVSESDSINPIPPAAPISRDDLTNTLHLAMELLESVIDLSDAASRPNLLVILVPLWCSLLCPNPPSAALIHQWTNSVSHCLPYTAEMACGVHLITLQHLVALAPRFPTEFRSVFSALGFELRTRLERAIRQSHDSSSRPNKLVPNTVTSTDFARPVIQLKTDFSGFDK</sequence>
<feature type="compositionally biased region" description="Polar residues" evidence="2">
    <location>
        <begin position="2058"/>
        <end position="2070"/>
    </location>
</feature>
<feature type="region of interest" description="Disordered" evidence="2">
    <location>
        <begin position="1541"/>
        <end position="1565"/>
    </location>
</feature>
<evidence type="ECO:0000256" key="1">
    <source>
        <dbReference type="ARBA" id="ARBA00008304"/>
    </source>
</evidence>
<dbReference type="EMBL" id="SUNJ01015332">
    <property type="protein sequence ID" value="TPP55815.1"/>
    <property type="molecule type" value="Genomic_DNA"/>
</dbReference>
<comment type="caution">
    <text evidence="3">The sequence shown here is derived from an EMBL/GenBank/DDBJ whole genome shotgun (WGS) entry which is preliminary data.</text>
</comment>
<protein>
    <submittedName>
        <fullName evidence="3">HEAT repeat-containing protein 5B</fullName>
    </submittedName>
</protein>
<dbReference type="Proteomes" id="UP000316759">
    <property type="component" value="Unassembled WGS sequence"/>
</dbReference>
<proteinExistence type="inferred from homology"/>
<comment type="similarity">
    <text evidence="1">Belongs to the HEATR5 family.</text>
</comment>
<feature type="compositionally biased region" description="Low complexity" evidence="2">
    <location>
        <begin position="63"/>
        <end position="77"/>
    </location>
</feature>
<dbReference type="PANTHER" id="PTHR21663:SF0">
    <property type="entry name" value="HEAT REPEAT-CONTAINING PROTEIN 5B"/>
    <property type="match status" value="1"/>
</dbReference>
<dbReference type="OrthoDB" id="192608at2759"/>
<dbReference type="STRING" id="46835.A0A504Y6G3"/>
<dbReference type="SUPFAM" id="SSF48371">
    <property type="entry name" value="ARM repeat"/>
    <property type="match status" value="1"/>
</dbReference>
<evidence type="ECO:0000256" key="2">
    <source>
        <dbReference type="SAM" id="MobiDB-lite"/>
    </source>
</evidence>
<evidence type="ECO:0000313" key="4">
    <source>
        <dbReference type="Proteomes" id="UP000316759"/>
    </source>
</evidence>
<dbReference type="PANTHER" id="PTHR21663">
    <property type="entry name" value="HYPOTHETICAL HEAT DOMAIN-CONTAINING"/>
    <property type="match status" value="1"/>
</dbReference>
<dbReference type="GO" id="GO:0016020">
    <property type="term" value="C:membrane"/>
    <property type="evidence" value="ECO:0007669"/>
    <property type="project" value="TreeGrafter"/>
</dbReference>
<dbReference type="GO" id="GO:0008104">
    <property type="term" value="P:intracellular protein localization"/>
    <property type="evidence" value="ECO:0007669"/>
    <property type="project" value="TreeGrafter"/>
</dbReference>
<dbReference type="GO" id="GO:0005794">
    <property type="term" value="C:Golgi apparatus"/>
    <property type="evidence" value="ECO:0007669"/>
    <property type="project" value="TreeGrafter"/>
</dbReference>
<accession>A0A504Y6G3</accession>
<feature type="region of interest" description="Disordered" evidence="2">
    <location>
        <begin position="2015"/>
        <end position="2081"/>
    </location>
</feature>
<dbReference type="Pfam" id="PF25468">
    <property type="entry name" value="HEAT_HEATR5A"/>
    <property type="match status" value="1"/>
</dbReference>
<dbReference type="GO" id="GO:0006897">
    <property type="term" value="P:endocytosis"/>
    <property type="evidence" value="ECO:0007669"/>
    <property type="project" value="TreeGrafter"/>
</dbReference>
<feature type="region of interest" description="Disordered" evidence="2">
    <location>
        <begin position="222"/>
        <end position="295"/>
    </location>
</feature>
<dbReference type="Gene3D" id="1.25.10.10">
    <property type="entry name" value="Leucine-rich Repeat Variant"/>
    <property type="match status" value="1"/>
</dbReference>
<reference evidence="3 4" key="1">
    <citation type="submission" date="2019-04" db="EMBL/GenBank/DDBJ databases">
        <title>Annotation for the trematode Fasciola gigantica.</title>
        <authorList>
            <person name="Choi Y.-J."/>
        </authorList>
    </citation>
    <scope>NUCLEOTIDE SEQUENCE [LARGE SCALE GENOMIC DNA]</scope>
    <source>
        <strain evidence="3">Uganda_cow_1</strain>
    </source>
</reference>
<dbReference type="GO" id="GO:0005829">
    <property type="term" value="C:cytosol"/>
    <property type="evidence" value="ECO:0007669"/>
    <property type="project" value="GOC"/>
</dbReference>
<feature type="compositionally biased region" description="Acidic residues" evidence="2">
    <location>
        <begin position="1547"/>
        <end position="1565"/>
    </location>
</feature>
<feature type="region of interest" description="Disordered" evidence="2">
    <location>
        <begin position="1141"/>
        <end position="1205"/>
    </location>
</feature>
<feature type="region of interest" description="Disordered" evidence="2">
    <location>
        <begin position="58"/>
        <end position="77"/>
    </location>
</feature>
<name>A0A504Y6G3_FASGI</name>